<organism evidence="15 16">
    <name type="scientific">Candidatus Eubacterium faecale</name>
    <dbReference type="NCBI Taxonomy" id="2838568"/>
    <lineage>
        <taxon>Bacteria</taxon>
        <taxon>Bacillati</taxon>
        <taxon>Bacillota</taxon>
        <taxon>Clostridia</taxon>
        <taxon>Eubacteriales</taxon>
        <taxon>Eubacteriaceae</taxon>
        <taxon>Eubacterium</taxon>
    </lineage>
</organism>
<reference evidence="15" key="2">
    <citation type="submission" date="2021-04" db="EMBL/GenBank/DDBJ databases">
        <authorList>
            <person name="Gilroy R."/>
        </authorList>
    </citation>
    <scope>NUCLEOTIDE SEQUENCE</scope>
    <source>
        <strain evidence="15">CHK188-16595</strain>
    </source>
</reference>
<evidence type="ECO:0000313" key="16">
    <source>
        <dbReference type="Proteomes" id="UP000823877"/>
    </source>
</evidence>
<keyword evidence="3" id="KW-0328">Glycosyltransferase</keyword>
<dbReference type="GO" id="GO:0016020">
    <property type="term" value="C:membrane"/>
    <property type="evidence" value="ECO:0007669"/>
    <property type="project" value="InterPro"/>
</dbReference>
<evidence type="ECO:0000256" key="10">
    <source>
        <dbReference type="ARBA" id="ARBA00023034"/>
    </source>
</evidence>
<dbReference type="InterPro" id="IPR043538">
    <property type="entry name" value="XYLT"/>
</dbReference>
<keyword evidence="13" id="KW-0325">Glycoprotein</keyword>
<dbReference type="Pfam" id="PF02485">
    <property type="entry name" value="Branch"/>
    <property type="match status" value="1"/>
</dbReference>
<evidence type="ECO:0000256" key="3">
    <source>
        <dbReference type="ARBA" id="ARBA00022676"/>
    </source>
</evidence>
<dbReference type="GO" id="GO:0046872">
    <property type="term" value="F:metal ion binding"/>
    <property type="evidence" value="ECO:0007669"/>
    <property type="project" value="UniProtKB-KW"/>
</dbReference>
<keyword evidence="10" id="KW-0333">Golgi apparatus</keyword>
<evidence type="ECO:0000256" key="8">
    <source>
        <dbReference type="ARBA" id="ARBA00022968"/>
    </source>
</evidence>
<keyword evidence="6" id="KW-0479">Metal-binding</keyword>
<keyword evidence="12" id="KW-1015">Disulfide bond</keyword>
<proteinExistence type="predicted"/>
<keyword evidence="4" id="KW-0808">Transferase</keyword>
<keyword evidence="9" id="KW-1133">Transmembrane helix</keyword>
<evidence type="ECO:0000256" key="5">
    <source>
        <dbReference type="ARBA" id="ARBA00022692"/>
    </source>
</evidence>
<reference evidence="15" key="1">
    <citation type="journal article" date="2021" name="PeerJ">
        <title>Extensive microbial diversity within the chicken gut microbiome revealed by metagenomics and culture.</title>
        <authorList>
            <person name="Gilroy R."/>
            <person name="Ravi A."/>
            <person name="Getino M."/>
            <person name="Pursley I."/>
            <person name="Horton D.L."/>
            <person name="Alikhan N.F."/>
            <person name="Baker D."/>
            <person name="Gharbi K."/>
            <person name="Hall N."/>
            <person name="Watson M."/>
            <person name="Adriaenssens E.M."/>
            <person name="Foster-Nyarko E."/>
            <person name="Jarju S."/>
            <person name="Secka A."/>
            <person name="Antonio M."/>
            <person name="Oren A."/>
            <person name="Chaudhuri R.R."/>
            <person name="La Ragione R."/>
            <person name="Hildebrand F."/>
            <person name="Pallen M.J."/>
        </authorList>
    </citation>
    <scope>NUCLEOTIDE SEQUENCE</scope>
    <source>
        <strain evidence="15">CHK188-16595</strain>
    </source>
</reference>
<evidence type="ECO:0000256" key="9">
    <source>
        <dbReference type="ARBA" id="ARBA00022989"/>
    </source>
</evidence>
<dbReference type="GO" id="GO:0015012">
    <property type="term" value="P:heparan sulfate proteoglycan biosynthetic process"/>
    <property type="evidence" value="ECO:0007669"/>
    <property type="project" value="TreeGrafter"/>
</dbReference>
<evidence type="ECO:0000256" key="4">
    <source>
        <dbReference type="ARBA" id="ARBA00022679"/>
    </source>
</evidence>
<dbReference type="PANTHER" id="PTHR46025:SF3">
    <property type="entry name" value="XYLOSYLTRANSFERASE OXT"/>
    <property type="match status" value="1"/>
</dbReference>
<evidence type="ECO:0000256" key="6">
    <source>
        <dbReference type="ARBA" id="ARBA00022723"/>
    </source>
</evidence>
<dbReference type="InterPro" id="IPR003406">
    <property type="entry name" value="Glyco_trans_14"/>
</dbReference>
<evidence type="ECO:0000256" key="1">
    <source>
        <dbReference type="ARBA" id="ARBA00004323"/>
    </source>
</evidence>
<evidence type="ECO:0000256" key="14">
    <source>
        <dbReference type="ARBA" id="ARBA00042865"/>
    </source>
</evidence>
<name>A0A9D2S9L9_9FIRM</name>
<evidence type="ECO:0000256" key="13">
    <source>
        <dbReference type="ARBA" id="ARBA00023180"/>
    </source>
</evidence>
<keyword evidence="11" id="KW-0472">Membrane</keyword>
<dbReference type="AlphaFoldDB" id="A0A9D2S9L9"/>
<keyword evidence="7" id="KW-0256">Endoplasmic reticulum</keyword>
<sequence>MHAIMIIAHDQFALLEKMITALDDKRNDIFIHIDAKVKDFDFERFKAIPKFSEIHFTQRVNVTWGDYSQVKAEMLLIDAAVKNEKENKKYSYFHLISGCDLPIKSNEEIHKFFEEHNGKEFLHFSSNPVSDSSVARIKYYHFFRGKRTFARKLISYTILQIEKFLGVNRLKKNNIQVQKGCNWFSITGDFARYIVENMNRWEQIFKYSYCADEVFVQTILVNSPFKDHLYMPDCNDNHLACARLIDWERGNPYVFRKEDFVLIKSSPAMFARKFNLTVDGDIVDMVLHSIK</sequence>
<evidence type="ECO:0000256" key="11">
    <source>
        <dbReference type="ARBA" id="ARBA00023136"/>
    </source>
</evidence>
<evidence type="ECO:0000313" key="15">
    <source>
        <dbReference type="EMBL" id="HJB75001.1"/>
    </source>
</evidence>
<dbReference type="GO" id="GO:0030158">
    <property type="term" value="F:protein xylosyltransferase activity"/>
    <property type="evidence" value="ECO:0007669"/>
    <property type="project" value="InterPro"/>
</dbReference>
<gene>
    <name evidence="15" type="ORF">IAA37_04915</name>
</gene>
<evidence type="ECO:0000256" key="7">
    <source>
        <dbReference type="ARBA" id="ARBA00022824"/>
    </source>
</evidence>
<dbReference type="Proteomes" id="UP000823877">
    <property type="component" value="Unassembled WGS sequence"/>
</dbReference>
<comment type="caution">
    <text evidence="15">The sequence shown here is derived from an EMBL/GenBank/DDBJ whole genome shotgun (WGS) entry which is preliminary data.</text>
</comment>
<keyword evidence="8" id="KW-0735">Signal-anchor</keyword>
<dbReference type="GO" id="GO:0050650">
    <property type="term" value="P:chondroitin sulfate proteoglycan biosynthetic process"/>
    <property type="evidence" value="ECO:0007669"/>
    <property type="project" value="TreeGrafter"/>
</dbReference>
<protein>
    <recommendedName>
        <fullName evidence="14">Peptide O-xylosyltransferase</fullName>
    </recommendedName>
</protein>
<dbReference type="EMBL" id="DWXN01000010">
    <property type="protein sequence ID" value="HJB75001.1"/>
    <property type="molecule type" value="Genomic_DNA"/>
</dbReference>
<evidence type="ECO:0000256" key="12">
    <source>
        <dbReference type="ARBA" id="ARBA00023157"/>
    </source>
</evidence>
<accession>A0A9D2S9L9</accession>
<dbReference type="PANTHER" id="PTHR46025">
    <property type="entry name" value="XYLOSYLTRANSFERASE OXT"/>
    <property type="match status" value="1"/>
</dbReference>
<keyword evidence="5" id="KW-0812">Transmembrane</keyword>
<comment type="subcellular location">
    <subcellularLocation>
        <location evidence="2">Endoplasmic reticulum membrane</location>
        <topology evidence="2">Single-pass type II membrane protein</topology>
    </subcellularLocation>
    <subcellularLocation>
        <location evidence="1">Golgi apparatus membrane</location>
        <topology evidence="1">Single-pass type II membrane protein</topology>
    </subcellularLocation>
</comment>
<evidence type="ECO:0000256" key="2">
    <source>
        <dbReference type="ARBA" id="ARBA00004648"/>
    </source>
</evidence>